<gene>
    <name evidence="1" type="ORF">ILUMI_12851</name>
</gene>
<organism evidence="1 2">
    <name type="scientific">Ignelater luminosus</name>
    <name type="common">Cucubano</name>
    <name type="synonym">Pyrophorus luminosus</name>
    <dbReference type="NCBI Taxonomy" id="2038154"/>
    <lineage>
        <taxon>Eukaryota</taxon>
        <taxon>Metazoa</taxon>
        <taxon>Ecdysozoa</taxon>
        <taxon>Arthropoda</taxon>
        <taxon>Hexapoda</taxon>
        <taxon>Insecta</taxon>
        <taxon>Pterygota</taxon>
        <taxon>Neoptera</taxon>
        <taxon>Endopterygota</taxon>
        <taxon>Coleoptera</taxon>
        <taxon>Polyphaga</taxon>
        <taxon>Elateriformia</taxon>
        <taxon>Elateroidea</taxon>
        <taxon>Elateridae</taxon>
        <taxon>Agrypninae</taxon>
        <taxon>Pyrophorini</taxon>
        <taxon>Ignelater</taxon>
    </lineage>
</organism>
<reference evidence="1" key="1">
    <citation type="submission" date="2019-08" db="EMBL/GenBank/DDBJ databases">
        <title>The genome of the North American firefly Photinus pyralis.</title>
        <authorList>
            <consortium name="Photinus pyralis genome working group"/>
            <person name="Fallon T.R."/>
            <person name="Sander Lower S.E."/>
            <person name="Weng J.-K."/>
        </authorList>
    </citation>
    <scope>NUCLEOTIDE SEQUENCE</scope>
    <source>
        <strain evidence="1">TRF0915ILg1</strain>
        <tissue evidence="1">Whole body</tissue>
    </source>
</reference>
<dbReference type="AlphaFoldDB" id="A0A8K0G969"/>
<keyword evidence="2" id="KW-1185">Reference proteome</keyword>
<comment type="caution">
    <text evidence="1">The sequence shown here is derived from an EMBL/GenBank/DDBJ whole genome shotgun (WGS) entry which is preliminary data.</text>
</comment>
<evidence type="ECO:0000313" key="2">
    <source>
        <dbReference type="Proteomes" id="UP000801492"/>
    </source>
</evidence>
<name>A0A8K0G969_IGNLU</name>
<dbReference type="EMBL" id="VTPC01008082">
    <property type="protein sequence ID" value="KAF2893322.1"/>
    <property type="molecule type" value="Genomic_DNA"/>
</dbReference>
<accession>A0A8K0G969</accession>
<evidence type="ECO:0000313" key="1">
    <source>
        <dbReference type="EMBL" id="KAF2893322.1"/>
    </source>
</evidence>
<protein>
    <submittedName>
        <fullName evidence="1">Uncharacterized protein</fullName>
    </submittedName>
</protein>
<proteinExistence type="predicted"/>
<dbReference type="Proteomes" id="UP000801492">
    <property type="component" value="Unassembled WGS sequence"/>
</dbReference>
<sequence length="263" mass="28947">MSLIFRQALRYIGCFVRWESKPVNHSAVPLKTGGPSSGNLVGRSGVHTTVANKQTLQKLASNPCKGIPKPTDISTRYLKEEVSSLLSAITSSGIDAAVKDNQNSKSWYCKKALKSIQNGNGFLKKEGVSSSSIQNTVQTQQTFSCFEASSDKTIQSLRKDASLLGYCTGAFNVRSTTGCNQISRCYSSYNCKEIRQKDPCEQTPPPRKANVGCLVGPSGTYPVMEVLRNQNVRNFESMTICEKELRSIHGVVERIRHSFTIHI</sequence>